<sequence>MGMRSVWTYRAVFVGLSAVYLFFALLPFGAGEGGLPGPDLIFCLTAAWILRRPDYVPFWLLLLVLLVADFLLMRPLGLWALIVLLVSEYLRRRVDHGEVLTFWSEVAMVSACVVAAVLADHVALMLLLAETPPLAGQGLHALATIVFYPATIVFSRMIGVRRLAPGELDSLGTRA</sequence>
<keyword evidence="1" id="KW-1133">Transmembrane helix</keyword>
<gene>
    <name evidence="2" type="ORF">JAN5088_00911</name>
</gene>
<feature type="transmembrane region" description="Helical" evidence="1">
    <location>
        <begin position="134"/>
        <end position="154"/>
    </location>
</feature>
<reference evidence="2 3" key="1">
    <citation type="submission" date="2015-07" db="EMBL/GenBank/DDBJ databases">
        <authorList>
            <person name="Noorani M."/>
        </authorList>
    </citation>
    <scope>NUCLEOTIDE SEQUENCE [LARGE SCALE GENOMIC DNA]</scope>
    <source>
        <strain evidence="2 3">CECT 5088</strain>
    </source>
</reference>
<evidence type="ECO:0000256" key="1">
    <source>
        <dbReference type="SAM" id="Phobius"/>
    </source>
</evidence>
<keyword evidence="3" id="KW-1185">Reference proteome</keyword>
<protein>
    <recommendedName>
        <fullName evidence="4">Rod shape-determining protein MreD</fullName>
    </recommendedName>
</protein>
<feature type="transmembrane region" description="Helical" evidence="1">
    <location>
        <begin position="106"/>
        <end position="128"/>
    </location>
</feature>
<dbReference type="RefSeq" id="WP_055681595.1">
    <property type="nucleotide sequence ID" value="NZ_CANMUL010000001.1"/>
</dbReference>
<evidence type="ECO:0000313" key="2">
    <source>
        <dbReference type="EMBL" id="CTQ32148.1"/>
    </source>
</evidence>
<feature type="transmembrane region" description="Helical" evidence="1">
    <location>
        <begin position="7"/>
        <end position="30"/>
    </location>
</feature>
<organism evidence="2 3">
    <name type="scientific">Jannaschia rubra</name>
    <dbReference type="NCBI Taxonomy" id="282197"/>
    <lineage>
        <taxon>Bacteria</taxon>
        <taxon>Pseudomonadati</taxon>
        <taxon>Pseudomonadota</taxon>
        <taxon>Alphaproteobacteria</taxon>
        <taxon>Rhodobacterales</taxon>
        <taxon>Roseobacteraceae</taxon>
        <taxon>Jannaschia</taxon>
    </lineage>
</organism>
<keyword evidence="1" id="KW-0812">Transmembrane</keyword>
<keyword evidence="1" id="KW-0472">Membrane</keyword>
<dbReference type="EMBL" id="CXPG01000012">
    <property type="protein sequence ID" value="CTQ32148.1"/>
    <property type="molecule type" value="Genomic_DNA"/>
</dbReference>
<name>A0A0M6XMI7_9RHOB</name>
<feature type="transmembrane region" description="Helical" evidence="1">
    <location>
        <begin position="58"/>
        <end position="86"/>
    </location>
</feature>
<dbReference type="AlphaFoldDB" id="A0A0M6XMI7"/>
<dbReference type="STRING" id="282197.SAMN04488517_10482"/>
<accession>A0A0M6XMI7</accession>
<proteinExistence type="predicted"/>
<evidence type="ECO:0008006" key="4">
    <source>
        <dbReference type="Google" id="ProtNLM"/>
    </source>
</evidence>
<dbReference type="OrthoDB" id="7629477at2"/>
<dbReference type="Proteomes" id="UP000048908">
    <property type="component" value="Unassembled WGS sequence"/>
</dbReference>
<evidence type="ECO:0000313" key="3">
    <source>
        <dbReference type="Proteomes" id="UP000048908"/>
    </source>
</evidence>